<feature type="modified residue" description="N6-(pyridoxal phosphate)lysine" evidence="4">
    <location>
        <position position="192"/>
    </location>
</feature>
<feature type="active site" description="Proton acceptor" evidence="3">
    <location>
        <position position="192"/>
    </location>
</feature>
<keyword evidence="1 4" id="KW-0663">Pyridoxal phosphate</keyword>
<proteinExistence type="inferred from homology"/>
<dbReference type="Gene3D" id="3.40.640.10">
    <property type="entry name" value="Type I PLP-dependent aspartate aminotransferase-like (Major domain)"/>
    <property type="match status" value="1"/>
</dbReference>
<dbReference type="PANTHER" id="PTHR30244">
    <property type="entry name" value="TRANSAMINASE"/>
    <property type="match status" value="1"/>
</dbReference>
<dbReference type="InterPro" id="IPR015421">
    <property type="entry name" value="PyrdxlP-dep_Trfase_major"/>
</dbReference>
<dbReference type="Gene3D" id="3.90.1150.10">
    <property type="entry name" value="Aspartate Aminotransferase, domain 1"/>
    <property type="match status" value="1"/>
</dbReference>
<dbReference type="AlphaFoldDB" id="A0A2G6EDZ1"/>
<comment type="similarity">
    <text evidence="2 5">Belongs to the DegT/DnrJ/EryC1 family.</text>
</comment>
<dbReference type="InterPro" id="IPR000653">
    <property type="entry name" value="DegT/StrS_aminotransferase"/>
</dbReference>
<protein>
    <submittedName>
        <fullName evidence="6">Transcriptional regulator</fullName>
    </submittedName>
</protein>
<gene>
    <name evidence="6" type="ORF">CSB45_00455</name>
</gene>
<dbReference type="GO" id="GO:0030170">
    <property type="term" value="F:pyridoxal phosphate binding"/>
    <property type="evidence" value="ECO:0007669"/>
    <property type="project" value="UniProtKB-ARBA"/>
</dbReference>
<organism evidence="6 7">
    <name type="scientific">candidate division KSB3 bacterium</name>
    <dbReference type="NCBI Taxonomy" id="2044937"/>
    <lineage>
        <taxon>Bacteria</taxon>
        <taxon>candidate division KSB3</taxon>
    </lineage>
</organism>
<evidence type="ECO:0000256" key="2">
    <source>
        <dbReference type="ARBA" id="ARBA00037999"/>
    </source>
</evidence>
<evidence type="ECO:0000313" key="6">
    <source>
        <dbReference type="EMBL" id="PID60313.1"/>
    </source>
</evidence>
<dbReference type="SUPFAM" id="SSF53383">
    <property type="entry name" value="PLP-dependent transferases"/>
    <property type="match status" value="1"/>
</dbReference>
<comment type="caution">
    <text evidence="6">The sequence shown here is derived from an EMBL/GenBank/DDBJ whole genome shotgun (WGS) entry which is preliminary data.</text>
</comment>
<dbReference type="GO" id="GO:0000271">
    <property type="term" value="P:polysaccharide biosynthetic process"/>
    <property type="evidence" value="ECO:0007669"/>
    <property type="project" value="TreeGrafter"/>
</dbReference>
<sequence>MRVPLLDLQAQYAAIRHEIMPVLEEVLDSQRFILGPQVASFEEEVAEYSATACAVGVSSGTDALLLSLMAAGIGPGDEVITTPYTFFATAGSISRVGATPVFVDIDPQTYNLDPALIEAEITPETRAIVPVHLYGQCAEMKPILEIAKHHQLIVIEDAAQAIGAEYGGMQDGKVYRAGSMGDFGCFSFFPSKNLGAFGDGGLVTTQDGARAETLRHLRTHGGKDKYHNYLIGMNGRLDALQAAVLRVKLRHLDAWSQARAEHAASYNAAFASLQDVQIPFVIPGGRHIYNQYVLRVRQRDSLQAYLNERQIGNALYYPVPLHLQECYERLGYQEEDFPEAEKAAQETIALPVYPELTREQQDYVIESVQKFYQ</sequence>
<dbReference type="InterPro" id="IPR015422">
    <property type="entry name" value="PyrdxlP-dep_Trfase_small"/>
</dbReference>
<dbReference type="PIRSF" id="PIRSF000390">
    <property type="entry name" value="PLP_StrS"/>
    <property type="match status" value="1"/>
</dbReference>
<dbReference type="CDD" id="cd00616">
    <property type="entry name" value="AHBA_syn"/>
    <property type="match status" value="1"/>
</dbReference>
<evidence type="ECO:0000256" key="3">
    <source>
        <dbReference type="PIRSR" id="PIRSR000390-1"/>
    </source>
</evidence>
<dbReference type="FunFam" id="3.40.640.10:FF:000089">
    <property type="entry name" value="Aminotransferase, DegT/DnrJ/EryC1/StrS family"/>
    <property type="match status" value="1"/>
</dbReference>
<accession>A0A2G6EDZ1</accession>
<evidence type="ECO:0000256" key="4">
    <source>
        <dbReference type="PIRSR" id="PIRSR000390-2"/>
    </source>
</evidence>
<dbReference type="Pfam" id="PF01041">
    <property type="entry name" value="DegT_DnrJ_EryC1"/>
    <property type="match status" value="1"/>
</dbReference>
<evidence type="ECO:0000256" key="1">
    <source>
        <dbReference type="ARBA" id="ARBA00022898"/>
    </source>
</evidence>
<name>A0A2G6EDZ1_9BACT</name>
<evidence type="ECO:0000313" key="7">
    <source>
        <dbReference type="Proteomes" id="UP000229740"/>
    </source>
</evidence>
<dbReference type="Proteomes" id="UP000229740">
    <property type="component" value="Unassembled WGS sequence"/>
</dbReference>
<dbReference type="PANTHER" id="PTHR30244:SF36">
    <property type="entry name" value="3-OXO-GLUCOSE-6-PHOSPHATE:GLUTAMATE AMINOTRANSFERASE"/>
    <property type="match status" value="1"/>
</dbReference>
<evidence type="ECO:0000256" key="5">
    <source>
        <dbReference type="RuleBase" id="RU004508"/>
    </source>
</evidence>
<dbReference type="GO" id="GO:0008483">
    <property type="term" value="F:transaminase activity"/>
    <property type="evidence" value="ECO:0007669"/>
    <property type="project" value="TreeGrafter"/>
</dbReference>
<dbReference type="EMBL" id="PDPS01000008">
    <property type="protein sequence ID" value="PID60313.1"/>
    <property type="molecule type" value="Genomic_DNA"/>
</dbReference>
<dbReference type="InterPro" id="IPR015424">
    <property type="entry name" value="PyrdxlP-dep_Trfase"/>
</dbReference>
<reference evidence="6 7" key="1">
    <citation type="submission" date="2017-10" db="EMBL/GenBank/DDBJ databases">
        <title>Novel microbial diversity and functional potential in the marine mammal oral microbiome.</title>
        <authorList>
            <person name="Dudek N.K."/>
            <person name="Sun C.L."/>
            <person name="Burstein D."/>
            <person name="Kantor R.S."/>
            <person name="Aliaga Goltsman D.S."/>
            <person name="Bik E.M."/>
            <person name="Thomas B.C."/>
            <person name="Banfield J.F."/>
            <person name="Relman D.A."/>
        </authorList>
    </citation>
    <scope>NUCLEOTIDE SEQUENCE [LARGE SCALE GENOMIC DNA]</scope>
    <source>
        <strain evidence="6">DOLZORAL124_49_17</strain>
    </source>
</reference>